<sequence length="65" mass="7096">MASSPSPTSSGCVAAITSAVSRLDELAKKQPDDQAHRFASDNERWHQAVDKARDRAVRLLESNSE</sequence>
<evidence type="ECO:0008006" key="3">
    <source>
        <dbReference type="Google" id="ProtNLM"/>
    </source>
</evidence>
<name>A0ABQ3MIH8_9PSEU</name>
<proteinExistence type="predicted"/>
<gene>
    <name evidence="1" type="ORF">GCM10017774_42930</name>
</gene>
<accession>A0ABQ3MIH8</accession>
<evidence type="ECO:0000313" key="2">
    <source>
        <dbReference type="Proteomes" id="UP000605568"/>
    </source>
</evidence>
<protein>
    <recommendedName>
        <fullName evidence="3">Excreted virulence factor EspC, type VII ESX diderm</fullName>
    </recommendedName>
</protein>
<keyword evidence="2" id="KW-1185">Reference proteome</keyword>
<dbReference type="EMBL" id="BNAR01000006">
    <property type="protein sequence ID" value="GHH44065.1"/>
    <property type="molecule type" value="Genomic_DNA"/>
</dbReference>
<dbReference type="Proteomes" id="UP000605568">
    <property type="component" value="Unassembled WGS sequence"/>
</dbReference>
<organism evidence="1 2">
    <name type="scientific">Lentzea cavernae</name>
    <dbReference type="NCBI Taxonomy" id="2020703"/>
    <lineage>
        <taxon>Bacteria</taxon>
        <taxon>Bacillati</taxon>
        <taxon>Actinomycetota</taxon>
        <taxon>Actinomycetes</taxon>
        <taxon>Pseudonocardiales</taxon>
        <taxon>Pseudonocardiaceae</taxon>
        <taxon>Lentzea</taxon>
    </lineage>
</organism>
<reference evidence="2" key="1">
    <citation type="journal article" date="2019" name="Int. J. Syst. Evol. Microbiol.">
        <title>The Global Catalogue of Microorganisms (GCM) 10K type strain sequencing project: providing services to taxonomists for standard genome sequencing and annotation.</title>
        <authorList>
            <consortium name="The Broad Institute Genomics Platform"/>
            <consortium name="The Broad Institute Genome Sequencing Center for Infectious Disease"/>
            <person name="Wu L."/>
            <person name="Ma J."/>
        </authorList>
    </citation>
    <scope>NUCLEOTIDE SEQUENCE [LARGE SCALE GENOMIC DNA]</scope>
    <source>
        <strain evidence="2">CGMCC 4.7367</strain>
    </source>
</reference>
<evidence type="ECO:0000313" key="1">
    <source>
        <dbReference type="EMBL" id="GHH44065.1"/>
    </source>
</evidence>
<comment type="caution">
    <text evidence="1">The sequence shown here is derived from an EMBL/GenBank/DDBJ whole genome shotgun (WGS) entry which is preliminary data.</text>
</comment>